<evidence type="ECO:0000256" key="5">
    <source>
        <dbReference type="ARBA" id="ARBA00022525"/>
    </source>
</evidence>
<keyword evidence="23" id="KW-1185">Reference proteome</keyword>
<dbReference type="InterPro" id="IPR000436">
    <property type="entry name" value="Sushi_SCR_CCP_dom"/>
</dbReference>
<reference evidence="22" key="2">
    <citation type="submission" date="2025-09" db="UniProtKB">
        <authorList>
            <consortium name="Ensembl"/>
        </authorList>
    </citation>
    <scope>IDENTIFICATION</scope>
</reference>
<comment type="subcellular location">
    <subcellularLocation>
        <location evidence="3">Cell surface</location>
    </subcellularLocation>
    <subcellularLocation>
        <location evidence="4">Secreted</location>
    </subcellularLocation>
</comment>
<evidence type="ECO:0000256" key="3">
    <source>
        <dbReference type="ARBA" id="ARBA00004241"/>
    </source>
</evidence>
<evidence type="ECO:0000256" key="9">
    <source>
        <dbReference type="ARBA" id="ARBA00022729"/>
    </source>
</evidence>
<dbReference type="GO" id="GO:0009617">
    <property type="term" value="P:response to bacterium"/>
    <property type="evidence" value="ECO:0007669"/>
    <property type="project" value="TreeGrafter"/>
</dbReference>
<dbReference type="InterPro" id="IPR018114">
    <property type="entry name" value="TRYPSIN_HIS"/>
</dbReference>
<keyword evidence="14 18" id="KW-1015">Disulfide bond</keyword>
<comment type="caution">
    <text evidence="18">Lacks conserved residue(s) required for the propagation of feature annotation.</text>
</comment>
<dbReference type="CDD" id="cd00190">
    <property type="entry name" value="Tryp_SPc"/>
    <property type="match status" value="1"/>
</dbReference>
<dbReference type="SMART" id="SM00032">
    <property type="entry name" value="CCP"/>
    <property type="match status" value="3"/>
</dbReference>
<dbReference type="SMART" id="SM00020">
    <property type="entry name" value="Tryp_SPc"/>
    <property type="match status" value="1"/>
</dbReference>
<dbReference type="PROSITE" id="PS50240">
    <property type="entry name" value="TRYPSIN_DOM"/>
    <property type="match status" value="1"/>
</dbReference>
<dbReference type="Ensembl" id="ENSPKIT00000037560.1">
    <property type="protein sequence ID" value="ENSPKIP00000013144.1"/>
    <property type="gene ID" value="ENSPKIG00000000677.1"/>
</dbReference>
<keyword evidence="9" id="KW-0732">Signal</keyword>
<sequence>NPFCEEYEYFDYVEQPKNCSVSESIAGGWVSYSLGGAAGSVLTYHCNEGSYPFPVSERECAEDGEWSTMRLPNGRMASQATCKEVQCPAQLQLDNGQFWPRKEWFRPGETQEFLCNNGYNLYGSALRNCTALGQWTGILPICDDRTDDCANPGTPPGALSFGHRFRVGEIVRYRCQAGLDLLGSAERICLDSLEWSGSETRCMAPFAFDSPESVAQAMSGSFSGIVTDSPKVKKTVSYGRTIRVAEDSLNIYILLDTSGSITKENFEHARNAAIRLIQKLDSYEVEMRFHVVSFASEAKDIISITIPYAISADQVVERLNEFDHKAHGKKTGTNLYAALYNVYEKMAILKKNRPKFNETQNIILIITDGHINTGKSPEEVLRKIRILLGINKYSVDHSAENFLDIYVFGVGGKVNKKQLNNIASNKRKEKHLFFLNDNEDLKMAFDKMISDSGVTMCGVAHENRSNKEDYTRPWHVNIMVNVQNCKGSILTENWILTAAHCFTQKHVDHPESVDVVHGNGTTKAASVILHQQYNVRGLRHKGVKEFYDYDVALVKVAQRIKLSEKARPICLPCTKPSSRALKMSPNVTCEEHEKALLTLEEIPAFFLAKKEKRKQAIIHFGSKRPDCIKHAAVTFSPNNTASLEDIVTDRFLCTGGSKQYEDSITCKGDSGGSLFLRKRQRYFQVAVVSWGTKNICNVGDSGDSPPDNARDFHISIFSVVPWLQEHLGPELEFLPTSK</sequence>
<evidence type="ECO:0000313" key="22">
    <source>
        <dbReference type="Ensembl" id="ENSPKIP00000013144.1"/>
    </source>
</evidence>
<dbReference type="AlphaFoldDB" id="A0A3B3R4N6"/>
<feature type="domain" description="Sushi" evidence="21">
    <location>
        <begin position="17"/>
        <end position="84"/>
    </location>
</feature>
<evidence type="ECO:0000256" key="10">
    <source>
        <dbReference type="ARBA" id="ARBA00022737"/>
    </source>
</evidence>
<feature type="active site" description="Charge relay system" evidence="17">
    <location>
        <position position="500"/>
    </location>
</feature>
<dbReference type="PROSITE" id="PS50923">
    <property type="entry name" value="SUSHI"/>
    <property type="match status" value="3"/>
</dbReference>
<keyword evidence="15" id="KW-0325">Glycoprotein</keyword>
<dbReference type="GeneTree" id="ENSGT00940000165141"/>
<dbReference type="PANTHER" id="PTHR46393">
    <property type="entry name" value="SUSHI DOMAIN-CONTAINING PROTEIN"/>
    <property type="match status" value="1"/>
</dbReference>
<dbReference type="Proteomes" id="UP000261540">
    <property type="component" value="Unplaced"/>
</dbReference>
<dbReference type="GO" id="GO:0045087">
    <property type="term" value="P:innate immune response"/>
    <property type="evidence" value="ECO:0007669"/>
    <property type="project" value="UniProtKB-KW"/>
</dbReference>
<dbReference type="InterPro" id="IPR001314">
    <property type="entry name" value="Peptidase_S1A"/>
</dbReference>
<comment type="cofactor">
    <cofactor evidence="1">
        <name>Mn(2+)</name>
        <dbReference type="ChEBI" id="CHEBI:29035"/>
    </cofactor>
</comment>
<dbReference type="InterPro" id="IPR011360">
    <property type="entry name" value="Compl_C2_B"/>
</dbReference>
<dbReference type="GO" id="GO:0006956">
    <property type="term" value="P:complement activation"/>
    <property type="evidence" value="ECO:0007669"/>
    <property type="project" value="InterPro"/>
</dbReference>
<evidence type="ECO:0000256" key="17">
    <source>
        <dbReference type="PIRSR" id="PIRSR001154-1"/>
    </source>
</evidence>
<evidence type="ECO:0000256" key="2">
    <source>
        <dbReference type="ARBA" id="ARBA00001946"/>
    </source>
</evidence>
<accession>A0A3B3R4N6</accession>
<dbReference type="PIRSF" id="PIRSF001154">
    <property type="entry name" value="Compl_C2_B"/>
    <property type="match status" value="1"/>
</dbReference>
<evidence type="ECO:0000313" key="23">
    <source>
        <dbReference type="Proteomes" id="UP000261540"/>
    </source>
</evidence>
<dbReference type="InterPro" id="IPR036465">
    <property type="entry name" value="vWFA_dom_sf"/>
</dbReference>
<evidence type="ECO:0000256" key="14">
    <source>
        <dbReference type="ARBA" id="ARBA00023157"/>
    </source>
</evidence>
<evidence type="ECO:0000256" key="18">
    <source>
        <dbReference type="PROSITE-ProRule" id="PRU00302"/>
    </source>
</evidence>
<reference evidence="22" key="1">
    <citation type="submission" date="2025-08" db="UniProtKB">
        <authorList>
            <consortium name="Ensembl"/>
        </authorList>
    </citation>
    <scope>IDENTIFICATION</scope>
</reference>
<feature type="domain" description="Sushi" evidence="21">
    <location>
        <begin position="85"/>
        <end position="144"/>
    </location>
</feature>
<evidence type="ECO:0000256" key="4">
    <source>
        <dbReference type="ARBA" id="ARBA00004613"/>
    </source>
</evidence>
<evidence type="ECO:0000259" key="20">
    <source>
        <dbReference type="PROSITE" id="PS50240"/>
    </source>
</evidence>
<comment type="cofactor">
    <cofactor evidence="2">
        <name>Mg(2+)</name>
        <dbReference type="ChEBI" id="CHEBI:18420"/>
    </cofactor>
</comment>
<evidence type="ECO:0000259" key="21">
    <source>
        <dbReference type="PROSITE" id="PS50923"/>
    </source>
</evidence>
<feature type="domain" description="VWFA" evidence="19">
    <location>
        <begin position="250"/>
        <end position="448"/>
    </location>
</feature>
<keyword evidence="10" id="KW-0677">Repeat</keyword>
<feature type="disulfide bond" evidence="18">
    <location>
        <begin position="115"/>
        <end position="142"/>
    </location>
</feature>
<dbReference type="STRING" id="1676925.ENSPKIP00000013144"/>
<evidence type="ECO:0000256" key="15">
    <source>
        <dbReference type="ARBA" id="ARBA00023180"/>
    </source>
</evidence>
<protein>
    <recommendedName>
        <fullName evidence="16">C3/C5 convertase</fullName>
    </recommendedName>
</protein>
<dbReference type="GO" id="GO:0070062">
    <property type="term" value="C:extracellular exosome"/>
    <property type="evidence" value="ECO:0007669"/>
    <property type="project" value="TreeGrafter"/>
</dbReference>
<dbReference type="Gene3D" id="3.40.50.410">
    <property type="entry name" value="von Willebrand factor, type A domain"/>
    <property type="match status" value="1"/>
</dbReference>
<dbReference type="PANTHER" id="PTHR46393:SF8">
    <property type="entry name" value="COMPLEMENT C2"/>
    <property type="match status" value="1"/>
</dbReference>
<dbReference type="PROSITE" id="PS50234">
    <property type="entry name" value="VWFA"/>
    <property type="match status" value="1"/>
</dbReference>
<dbReference type="SUPFAM" id="SSF57535">
    <property type="entry name" value="Complement control module/SCR domain"/>
    <property type="match status" value="3"/>
</dbReference>
<evidence type="ECO:0000256" key="6">
    <source>
        <dbReference type="ARBA" id="ARBA00022588"/>
    </source>
</evidence>
<evidence type="ECO:0000256" key="11">
    <source>
        <dbReference type="ARBA" id="ARBA00022801"/>
    </source>
</evidence>
<dbReference type="PROSITE" id="PS00134">
    <property type="entry name" value="TRYPSIN_HIS"/>
    <property type="match status" value="1"/>
</dbReference>
<keyword evidence="11" id="KW-0378">Hydrolase</keyword>
<dbReference type="SUPFAM" id="SSF53300">
    <property type="entry name" value="vWA-like"/>
    <property type="match status" value="1"/>
</dbReference>
<dbReference type="PRINTS" id="PR00722">
    <property type="entry name" value="CHYMOTRYPSIN"/>
</dbReference>
<keyword evidence="13" id="KW-0391">Immunity</keyword>
<dbReference type="GO" id="GO:0006508">
    <property type="term" value="P:proteolysis"/>
    <property type="evidence" value="ECO:0007669"/>
    <property type="project" value="UniProtKB-KW"/>
</dbReference>
<proteinExistence type="predicted"/>
<evidence type="ECO:0000256" key="12">
    <source>
        <dbReference type="ARBA" id="ARBA00022825"/>
    </source>
</evidence>
<dbReference type="InterPro" id="IPR035976">
    <property type="entry name" value="Sushi/SCR/CCP_sf"/>
</dbReference>
<evidence type="ECO:0000256" key="13">
    <source>
        <dbReference type="ARBA" id="ARBA00022859"/>
    </source>
</evidence>
<evidence type="ECO:0000256" key="16">
    <source>
        <dbReference type="ARBA" id="ARBA00029636"/>
    </source>
</evidence>
<dbReference type="Pfam" id="PF00092">
    <property type="entry name" value="VWA"/>
    <property type="match status" value="1"/>
</dbReference>
<dbReference type="Gene3D" id="2.10.70.10">
    <property type="entry name" value="Complement Module, domain 1"/>
    <property type="match status" value="3"/>
</dbReference>
<dbReference type="GO" id="GO:0009986">
    <property type="term" value="C:cell surface"/>
    <property type="evidence" value="ECO:0007669"/>
    <property type="project" value="UniProtKB-SubCell"/>
</dbReference>
<feature type="active site" description="Charge relay system" evidence="17">
    <location>
        <position position="670"/>
    </location>
</feature>
<evidence type="ECO:0000256" key="7">
    <source>
        <dbReference type="ARBA" id="ARBA00022659"/>
    </source>
</evidence>
<feature type="disulfide bond" evidence="18">
    <location>
        <begin position="175"/>
        <end position="202"/>
    </location>
</feature>
<keyword evidence="12" id="KW-0720">Serine protease</keyword>
<feature type="domain" description="Peptidase S1" evidence="20">
    <location>
        <begin position="456"/>
        <end position="728"/>
    </location>
</feature>
<dbReference type="SUPFAM" id="SSF50494">
    <property type="entry name" value="Trypsin-like serine proteases"/>
    <property type="match status" value="1"/>
</dbReference>
<dbReference type="GO" id="GO:0004252">
    <property type="term" value="F:serine-type endopeptidase activity"/>
    <property type="evidence" value="ECO:0007669"/>
    <property type="project" value="InterPro"/>
</dbReference>
<keyword evidence="6" id="KW-0399">Innate immunity</keyword>
<dbReference type="InterPro" id="IPR009003">
    <property type="entry name" value="Peptidase_S1_PA"/>
</dbReference>
<dbReference type="InterPro" id="IPR002035">
    <property type="entry name" value="VWF_A"/>
</dbReference>
<dbReference type="InterPro" id="IPR043504">
    <property type="entry name" value="Peptidase_S1_PA_chymotrypsin"/>
</dbReference>
<evidence type="ECO:0000256" key="8">
    <source>
        <dbReference type="ARBA" id="ARBA00022670"/>
    </source>
</evidence>
<organism evidence="22 23">
    <name type="scientific">Paramormyrops kingsleyae</name>
    <dbReference type="NCBI Taxonomy" id="1676925"/>
    <lineage>
        <taxon>Eukaryota</taxon>
        <taxon>Metazoa</taxon>
        <taxon>Chordata</taxon>
        <taxon>Craniata</taxon>
        <taxon>Vertebrata</taxon>
        <taxon>Euteleostomi</taxon>
        <taxon>Actinopterygii</taxon>
        <taxon>Neopterygii</taxon>
        <taxon>Teleostei</taxon>
        <taxon>Osteoglossocephala</taxon>
        <taxon>Osteoglossomorpha</taxon>
        <taxon>Osteoglossiformes</taxon>
        <taxon>Mormyridae</taxon>
        <taxon>Paramormyrops</taxon>
    </lineage>
</organism>
<dbReference type="CDD" id="cd00033">
    <property type="entry name" value="CCP"/>
    <property type="match status" value="3"/>
</dbReference>
<dbReference type="Pfam" id="PF00084">
    <property type="entry name" value="Sushi"/>
    <property type="match status" value="3"/>
</dbReference>
<name>A0A3B3R4N6_9TELE</name>
<dbReference type="InterPro" id="IPR001254">
    <property type="entry name" value="Trypsin_dom"/>
</dbReference>
<feature type="domain" description="Sushi" evidence="21">
    <location>
        <begin position="147"/>
        <end position="204"/>
    </location>
</feature>
<feature type="active site" description="Charge relay system" evidence="17">
    <location>
        <position position="550"/>
    </location>
</feature>
<keyword evidence="5" id="KW-0964">Secreted</keyword>
<keyword evidence="8" id="KW-0645">Protease</keyword>
<keyword evidence="7 18" id="KW-0768">Sushi</keyword>
<dbReference type="Gene3D" id="2.40.10.10">
    <property type="entry name" value="Trypsin-like serine proteases"/>
    <property type="match status" value="2"/>
</dbReference>
<dbReference type="SMART" id="SM00327">
    <property type="entry name" value="VWA"/>
    <property type="match status" value="1"/>
</dbReference>
<evidence type="ECO:0000259" key="19">
    <source>
        <dbReference type="PROSITE" id="PS50234"/>
    </source>
</evidence>
<evidence type="ECO:0000256" key="1">
    <source>
        <dbReference type="ARBA" id="ARBA00001936"/>
    </source>
</evidence>
<dbReference type="Pfam" id="PF00089">
    <property type="entry name" value="Trypsin"/>
    <property type="match status" value="1"/>
</dbReference>